<dbReference type="Gene3D" id="2.120.10.30">
    <property type="entry name" value="TolB, C-terminal domain"/>
    <property type="match status" value="2"/>
</dbReference>
<dbReference type="InterPro" id="IPR000742">
    <property type="entry name" value="EGF"/>
</dbReference>
<protein>
    <submittedName>
        <fullName evidence="7">Thermostable phytase</fullName>
    </submittedName>
</protein>
<organism evidence="7 8">
    <name type="scientific">Corynespora cassiicola Philippines</name>
    <dbReference type="NCBI Taxonomy" id="1448308"/>
    <lineage>
        <taxon>Eukaryota</taxon>
        <taxon>Fungi</taxon>
        <taxon>Dikarya</taxon>
        <taxon>Ascomycota</taxon>
        <taxon>Pezizomycotina</taxon>
        <taxon>Dothideomycetes</taxon>
        <taxon>Pleosporomycetidae</taxon>
        <taxon>Pleosporales</taxon>
        <taxon>Corynesporascaceae</taxon>
        <taxon>Corynespora</taxon>
    </lineage>
</organism>
<dbReference type="PROSITE" id="PS51662">
    <property type="entry name" value="BP_PHYTASE"/>
    <property type="match status" value="2"/>
</dbReference>
<evidence type="ECO:0000259" key="6">
    <source>
        <dbReference type="PROSITE" id="PS51662"/>
    </source>
</evidence>
<dbReference type="STRING" id="1448308.A0A2T2P9R0"/>
<feature type="disulfide bond" evidence="3">
    <location>
        <begin position="383"/>
        <end position="392"/>
    </location>
</feature>
<evidence type="ECO:0000313" key="8">
    <source>
        <dbReference type="Proteomes" id="UP000240883"/>
    </source>
</evidence>
<proteinExistence type="predicted"/>
<sequence length="731" mass="77364">MPSPSALLVWAALVFPFAAAQRVNVSLVPAATGFESDNAAFYYSPSPLLLANDGSAADGGFRVFAATNSSLFSETSHQKTGRSKIAVPVYDVGGRDVIFTIPAPDSIIRIFDAEKMEEIENARKRQLGDWSTACVWRSQQSSNSYVYLFGKKQVVQFLVRGEGEDVEVLEVQTFPIPIEGETCAVFPNGKVFFSAEDRPLYSFQASESTSAPGINAISEDVEVAGLGAYHSATRDFLLVAHDEVVDVYDGNFTMQGTIELGGITDLSIEGGISVLQSQTSRYPFGAFAFAFEGEEDTGIAIGSLDSALSGLGIKANTAYDPRSSPCDYCASPISPECSNNGFAKNGTSCQCFVGFAGENCSDITCQNDCSGHGTCGGPNTCECESGWEGPDCSFVAVQAKYETDANGGDGDDPAVWIHPTDPEQSKIITTTKSEEGAGFAAFNLQGKLLQHFPADQPNNVDVIRNVTVGSRQIDLAFAACRGDNTLCFAEINSTGLLESIPGGVQPTPDDYEVYGSCAYHSPTTGKHYVFVNNKDALYLQYELTASSNGTLATALVQNFTGGSGGQVEGCVADEQAGFLFLGEEPEGIWRYDAEPTGPSTGLQIAKVGDGKLSADVEGLTLVPAKNGTGGYLFVSSQGISSYLVYERAPPHEYVMTFTIVDNEDGGVDHVSNTDGIAAIGGRLNDDFPGGLFVTHDDANELVGGGTASEASFKMASLVDILGEDRVAELGY</sequence>
<accession>A0A2T2P9R0</accession>
<keyword evidence="8" id="KW-1185">Reference proteome</keyword>
<evidence type="ECO:0000256" key="1">
    <source>
        <dbReference type="ARBA" id="ARBA00022729"/>
    </source>
</evidence>
<dbReference type="OrthoDB" id="10045365at2759"/>
<dbReference type="PROSITE" id="PS00022">
    <property type="entry name" value="EGF_1"/>
    <property type="match status" value="1"/>
</dbReference>
<dbReference type="Proteomes" id="UP000240883">
    <property type="component" value="Unassembled WGS sequence"/>
</dbReference>
<dbReference type="Pfam" id="PF02333">
    <property type="entry name" value="Phytase"/>
    <property type="match status" value="1"/>
</dbReference>
<comment type="caution">
    <text evidence="3">Lacks conserved residue(s) required for the propagation of feature annotation.</text>
</comment>
<feature type="domain" description="BPP" evidence="6">
    <location>
        <begin position="387"/>
        <end position="726"/>
    </location>
</feature>
<feature type="domain" description="EGF-like" evidence="5">
    <location>
        <begin position="361"/>
        <end position="393"/>
    </location>
</feature>
<dbReference type="InterPro" id="IPR050969">
    <property type="entry name" value="Dev_Signal_Modulators"/>
</dbReference>
<keyword evidence="2 3" id="KW-1015">Disulfide bond</keyword>
<dbReference type="EMBL" id="KZ678128">
    <property type="protein sequence ID" value="PSN74377.1"/>
    <property type="molecule type" value="Genomic_DNA"/>
</dbReference>
<evidence type="ECO:0000313" key="7">
    <source>
        <dbReference type="EMBL" id="PSN74377.1"/>
    </source>
</evidence>
<dbReference type="SUPFAM" id="SSF50956">
    <property type="entry name" value="Thermostable phytase (3-phytase)"/>
    <property type="match status" value="2"/>
</dbReference>
<dbReference type="InterPro" id="IPR003431">
    <property type="entry name" value="B-propeller_Phytase"/>
</dbReference>
<dbReference type="PANTHER" id="PTHR14949">
    <property type="entry name" value="EGF-LIKE-DOMAIN, MULTIPLE 7, 8"/>
    <property type="match status" value="1"/>
</dbReference>
<evidence type="ECO:0000256" key="2">
    <source>
        <dbReference type="ARBA" id="ARBA00023157"/>
    </source>
</evidence>
<keyword evidence="3" id="KW-0245">EGF-like domain</keyword>
<dbReference type="PROSITE" id="PS50026">
    <property type="entry name" value="EGF_3"/>
    <property type="match status" value="1"/>
</dbReference>
<reference evidence="7 8" key="1">
    <citation type="journal article" date="2018" name="Front. Microbiol.">
        <title>Genome-Wide Analysis of Corynespora cassiicola Leaf Fall Disease Putative Effectors.</title>
        <authorList>
            <person name="Lopez D."/>
            <person name="Ribeiro S."/>
            <person name="Label P."/>
            <person name="Fumanal B."/>
            <person name="Venisse J.S."/>
            <person name="Kohler A."/>
            <person name="de Oliveira R.R."/>
            <person name="Labutti K."/>
            <person name="Lipzen A."/>
            <person name="Lail K."/>
            <person name="Bauer D."/>
            <person name="Ohm R.A."/>
            <person name="Barry K.W."/>
            <person name="Spatafora J."/>
            <person name="Grigoriev I.V."/>
            <person name="Martin F.M."/>
            <person name="Pujade-Renaud V."/>
        </authorList>
    </citation>
    <scope>NUCLEOTIDE SEQUENCE [LARGE SCALE GENOMIC DNA]</scope>
    <source>
        <strain evidence="7 8">Philippines</strain>
    </source>
</reference>
<dbReference type="InterPro" id="IPR011042">
    <property type="entry name" value="6-blade_b-propeller_TolB-like"/>
</dbReference>
<keyword evidence="1 4" id="KW-0732">Signal</keyword>
<dbReference type="AlphaFoldDB" id="A0A2T2P9R0"/>
<dbReference type="Gene3D" id="2.10.25.10">
    <property type="entry name" value="Laminin"/>
    <property type="match status" value="1"/>
</dbReference>
<dbReference type="PANTHER" id="PTHR14949:SF56">
    <property type="entry name" value="EGF-LIKE-DOMAIN, MULTIPLE 7"/>
    <property type="match status" value="1"/>
</dbReference>
<gene>
    <name evidence="7" type="ORF">BS50DRAFT_615278</name>
</gene>
<feature type="signal peptide" evidence="4">
    <location>
        <begin position="1"/>
        <end position="20"/>
    </location>
</feature>
<evidence type="ECO:0000259" key="5">
    <source>
        <dbReference type="PROSITE" id="PS50026"/>
    </source>
</evidence>
<feature type="disulfide bond" evidence="3">
    <location>
        <begin position="365"/>
        <end position="375"/>
    </location>
</feature>
<dbReference type="GO" id="GO:0016158">
    <property type="term" value="F:inositol hexakisphosphate 3-phosphatase activity"/>
    <property type="evidence" value="ECO:0007669"/>
    <property type="project" value="InterPro"/>
</dbReference>
<evidence type="ECO:0000256" key="3">
    <source>
        <dbReference type="PROSITE-ProRule" id="PRU00076"/>
    </source>
</evidence>
<feature type="chain" id="PRO_5015779821" evidence="4">
    <location>
        <begin position="21"/>
        <end position="731"/>
    </location>
</feature>
<name>A0A2T2P9R0_CORCC</name>
<evidence type="ECO:0000256" key="4">
    <source>
        <dbReference type="SAM" id="SignalP"/>
    </source>
</evidence>
<feature type="domain" description="BPP" evidence="6">
    <location>
        <begin position="11"/>
        <end position="311"/>
    </location>
</feature>
<dbReference type="PROSITE" id="PS01186">
    <property type="entry name" value="EGF_2"/>
    <property type="match status" value="1"/>
</dbReference>